<evidence type="ECO:0000256" key="1">
    <source>
        <dbReference type="SAM" id="MobiDB-lite"/>
    </source>
</evidence>
<sequence>MCVHGVRKGPLMNRHRDRRRRHAPATTAYPRSPSSLPGDVDPAALFGAALPAQARRKLDQLSRQVEERLALVLVGEIDDPHVSSLTLLGVEPEPGSGNLVVVLALPAGAGGGEAQLVMRRLDALRPYLRAEIAGAIHRKRTPNLVFRLVPAPLGRDRDEEVER</sequence>
<dbReference type="Gene3D" id="3.30.300.20">
    <property type="match status" value="1"/>
</dbReference>
<feature type="region of interest" description="Disordered" evidence="1">
    <location>
        <begin position="1"/>
        <end position="37"/>
    </location>
</feature>
<dbReference type="EMBL" id="FOMX01000009">
    <property type="protein sequence ID" value="SFE14846.1"/>
    <property type="molecule type" value="Genomic_DNA"/>
</dbReference>
<evidence type="ECO:0000313" key="2">
    <source>
        <dbReference type="EMBL" id="SFE14846.1"/>
    </source>
</evidence>
<dbReference type="InterPro" id="IPR023799">
    <property type="entry name" value="RbfA_dom_sf"/>
</dbReference>
<dbReference type="Proteomes" id="UP000199400">
    <property type="component" value="Unassembled WGS sequence"/>
</dbReference>
<gene>
    <name evidence="2" type="ORF">SAMN02745121_03180</name>
</gene>
<feature type="compositionally biased region" description="Basic residues" evidence="1">
    <location>
        <begin position="13"/>
        <end position="23"/>
    </location>
</feature>
<protein>
    <submittedName>
        <fullName evidence="2">Ribosome-binding factor A</fullName>
    </submittedName>
</protein>
<dbReference type="InterPro" id="IPR015946">
    <property type="entry name" value="KH_dom-like_a/b"/>
</dbReference>
<dbReference type="STRING" id="54.SAMN02745121_03180"/>
<reference evidence="3" key="1">
    <citation type="submission" date="2016-10" db="EMBL/GenBank/DDBJ databases">
        <authorList>
            <person name="Varghese N."/>
            <person name="Submissions S."/>
        </authorList>
    </citation>
    <scope>NUCLEOTIDE SEQUENCE [LARGE SCALE GENOMIC DNA]</scope>
    <source>
        <strain evidence="3">ATCC 25963</strain>
    </source>
</reference>
<dbReference type="SUPFAM" id="SSF89919">
    <property type="entry name" value="Ribosome-binding factor A, RbfA"/>
    <property type="match status" value="1"/>
</dbReference>
<proteinExistence type="predicted"/>
<keyword evidence="3" id="KW-1185">Reference proteome</keyword>
<organism evidence="2 3">
    <name type="scientific">Nannocystis exedens</name>
    <dbReference type="NCBI Taxonomy" id="54"/>
    <lineage>
        <taxon>Bacteria</taxon>
        <taxon>Pseudomonadati</taxon>
        <taxon>Myxococcota</taxon>
        <taxon>Polyangia</taxon>
        <taxon>Nannocystales</taxon>
        <taxon>Nannocystaceae</taxon>
        <taxon>Nannocystis</taxon>
    </lineage>
</organism>
<dbReference type="AlphaFoldDB" id="A0A1I1Y5L2"/>
<name>A0A1I1Y5L2_9BACT</name>
<accession>A0A1I1Y5L2</accession>
<evidence type="ECO:0000313" key="3">
    <source>
        <dbReference type="Proteomes" id="UP000199400"/>
    </source>
</evidence>